<comment type="caution">
    <text evidence="2">The sequence shown here is derived from an EMBL/GenBank/DDBJ whole genome shotgun (WGS) entry which is preliminary data.</text>
</comment>
<dbReference type="AlphaFoldDB" id="X0VIW5"/>
<gene>
    <name evidence="2" type="ORF">S01H1_39386</name>
</gene>
<proteinExistence type="predicted"/>
<accession>X0VIW5</accession>
<protein>
    <submittedName>
        <fullName evidence="2">Uncharacterized protein</fullName>
    </submittedName>
</protein>
<organism evidence="2">
    <name type="scientific">marine sediment metagenome</name>
    <dbReference type="NCBI Taxonomy" id="412755"/>
    <lineage>
        <taxon>unclassified sequences</taxon>
        <taxon>metagenomes</taxon>
        <taxon>ecological metagenomes</taxon>
    </lineage>
</organism>
<keyword evidence="1" id="KW-1133">Transmembrane helix</keyword>
<sequence length="135" mass="15381">MKTKTIIILSVVVMAGLLSATGLVVWNRYFRVYYGYKPLEFSKETWAAADAEHRGYMLNDLLKKHRLKGMTYDDVIDLLGKPDREHVDKTTGRVSSIHYGVGYLGMNPRAPLVFSSIFIINFDEQAKVEMFVVDS</sequence>
<evidence type="ECO:0000256" key="1">
    <source>
        <dbReference type="SAM" id="Phobius"/>
    </source>
</evidence>
<dbReference type="EMBL" id="BARS01024851">
    <property type="protein sequence ID" value="GAG12433.1"/>
    <property type="molecule type" value="Genomic_DNA"/>
</dbReference>
<name>X0VIW5_9ZZZZ</name>
<keyword evidence="1" id="KW-0472">Membrane</keyword>
<reference evidence="2" key="1">
    <citation type="journal article" date="2014" name="Front. Microbiol.">
        <title>High frequency of phylogenetically diverse reductive dehalogenase-homologous genes in deep subseafloor sedimentary metagenomes.</title>
        <authorList>
            <person name="Kawai M."/>
            <person name="Futagami T."/>
            <person name="Toyoda A."/>
            <person name="Takaki Y."/>
            <person name="Nishi S."/>
            <person name="Hori S."/>
            <person name="Arai W."/>
            <person name="Tsubouchi T."/>
            <person name="Morono Y."/>
            <person name="Uchiyama I."/>
            <person name="Ito T."/>
            <person name="Fujiyama A."/>
            <person name="Inagaki F."/>
            <person name="Takami H."/>
        </authorList>
    </citation>
    <scope>NUCLEOTIDE SEQUENCE</scope>
    <source>
        <strain evidence="2">Expedition CK06-06</strain>
    </source>
</reference>
<keyword evidence="1" id="KW-0812">Transmembrane</keyword>
<feature type="transmembrane region" description="Helical" evidence="1">
    <location>
        <begin position="6"/>
        <end position="26"/>
    </location>
</feature>
<evidence type="ECO:0000313" key="2">
    <source>
        <dbReference type="EMBL" id="GAG12433.1"/>
    </source>
</evidence>